<evidence type="ECO:0000313" key="3">
    <source>
        <dbReference type="EMBL" id="MBB6333942.1"/>
    </source>
</evidence>
<evidence type="ECO:0000313" key="4">
    <source>
        <dbReference type="Proteomes" id="UP000617426"/>
    </source>
</evidence>
<dbReference type="AlphaFoldDB" id="A0A923E3Y3"/>
<feature type="region of interest" description="Disordered" evidence="1">
    <location>
        <begin position="30"/>
        <end position="55"/>
    </location>
</feature>
<comment type="caution">
    <text evidence="3">The sequence shown here is derived from an EMBL/GenBank/DDBJ whole genome shotgun (WGS) entry which is preliminary data.</text>
</comment>
<name>A0A923E3Y3_9ACTO</name>
<keyword evidence="4" id="KW-1185">Reference proteome</keyword>
<organism evidence="3 4">
    <name type="scientific">Schaalia hyovaginalis</name>
    <dbReference type="NCBI Taxonomy" id="29316"/>
    <lineage>
        <taxon>Bacteria</taxon>
        <taxon>Bacillati</taxon>
        <taxon>Actinomycetota</taxon>
        <taxon>Actinomycetes</taxon>
        <taxon>Actinomycetales</taxon>
        <taxon>Actinomycetaceae</taxon>
        <taxon>Schaalia</taxon>
    </lineage>
</organism>
<evidence type="ECO:0000256" key="1">
    <source>
        <dbReference type="SAM" id="MobiDB-lite"/>
    </source>
</evidence>
<protein>
    <recommendedName>
        <fullName evidence="5">Lipoprotein</fullName>
    </recommendedName>
</protein>
<evidence type="ECO:0008006" key="5">
    <source>
        <dbReference type="Google" id="ProtNLM"/>
    </source>
</evidence>
<proteinExistence type="predicted"/>
<feature type="signal peptide" evidence="2">
    <location>
        <begin position="1"/>
        <end position="26"/>
    </location>
</feature>
<accession>A0A923E3Y3</accession>
<dbReference type="PROSITE" id="PS51257">
    <property type="entry name" value="PROKAR_LIPOPROTEIN"/>
    <property type="match status" value="1"/>
</dbReference>
<gene>
    <name evidence="3" type="ORF">HD592_000507</name>
</gene>
<keyword evidence="2" id="KW-0732">Signal</keyword>
<dbReference type="Proteomes" id="UP000617426">
    <property type="component" value="Unassembled WGS sequence"/>
</dbReference>
<dbReference type="RefSeq" id="WP_184451638.1">
    <property type="nucleotide sequence ID" value="NZ_JACHMK010000001.1"/>
</dbReference>
<reference evidence="3" key="1">
    <citation type="submission" date="2020-08" db="EMBL/GenBank/DDBJ databases">
        <title>Sequencing the genomes of 1000 actinobacteria strains.</title>
        <authorList>
            <person name="Klenk H.-P."/>
        </authorList>
    </citation>
    <scope>NUCLEOTIDE SEQUENCE</scope>
    <source>
        <strain evidence="3">DSM 10695</strain>
    </source>
</reference>
<dbReference type="EMBL" id="JACHMK010000001">
    <property type="protein sequence ID" value="MBB6333942.1"/>
    <property type="molecule type" value="Genomic_DNA"/>
</dbReference>
<feature type="chain" id="PRO_5037530195" description="Lipoprotein" evidence="2">
    <location>
        <begin position="27"/>
        <end position="177"/>
    </location>
</feature>
<evidence type="ECO:0000256" key="2">
    <source>
        <dbReference type="SAM" id="SignalP"/>
    </source>
</evidence>
<sequence>MEYSRIAARLLPGAVMCSLVLTGCFAGTDSRESNHAESSRQSSSADEAPPTLGTRSAAEVTCDDGLVVSISGTAVLRPGARIRPAYTASVADEDGQSVSYLTGMGEGGGGFASTRLMIGQSIEDRGIGTFILMDAMTGSEDEPGGGGTSVFCFVPEEDFELSYDLAEQAAERGLKQS</sequence>